<proteinExistence type="predicted"/>
<sequence>MMARNRGVQIQKSSDDHTNTSAVLSDEFRAVQKIFHQKLTTVDSFKKQCTNCLEQITTVVQEESSICGRMSGLNQKMCQKSKDLTFFGFMLALKQCLTITNQY</sequence>
<evidence type="ECO:0000313" key="2">
    <source>
        <dbReference type="EMBL" id="CAL6073950.1"/>
    </source>
</evidence>
<name>A0AA86Q9P6_9EUKA</name>
<reference evidence="1" key="1">
    <citation type="submission" date="2023-06" db="EMBL/GenBank/DDBJ databases">
        <authorList>
            <person name="Kurt Z."/>
        </authorList>
    </citation>
    <scope>NUCLEOTIDE SEQUENCE</scope>
</reference>
<dbReference type="EMBL" id="CAXDID020000304">
    <property type="protein sequence ID" value="CAL6073950.1"/>
    <property type="molecule type" value="Genomic_DNA"/>
</dbReference>
<evidence type="ECO:0000313" key="1">
    <source>
        <dbReference type="EMBL" id="CAI9948812.1"/>
    </source>
</evidence>
<protein>
    <submittedName>
        <fullName evidence="2">Hypothetical_protein</fullName>
    </submittedName>
</protein>
<dbReference type="EMBL" id="CATOUU010000791">
    <property type="protein sequence ID" value="CAI9948812.1"/>
    <property type="molecule type" value="Genomic_DNA"/>
</dbReference>
<dbReference type="AlphaFoldDB" id="A0AA86Q9P6"/>
<organism evidence="1">
    <name type="scientific">Hexamita inflata</name>
    <dbReference type="NCBI Taxonomy" id="28002"/>
    <lineage>
        <taxon>Eukaryota</taxon>
        <taxon>Metamonada</taxon>
        <taxon>Diplomonadida</taxon>
        <taxon>Hexamitidae</taxon>
        <taxon>Hexamitinae</taxon>
        <taxon>Hexamita</taxon>
    </lineage>
</organism>
<gene>
    <name evidence="1" type="ORF">HINF_LOCUS36457</name>
    <name evidence="2" type="ORF">HINF_LOCUS56346</name>
</gene>
<comment type="caution">
    <text evidence="1">The sequence shown here is derived from an EMBL/GenBank/DDBJ whole genome shotgun (WGS) entry which is preliminary data.</text>
</comment>
<reference evidence="2 3" key="2">
    <citation type="submission" date="2024-07" db="EMBL/GenBank/DDBJ databases">
        <authorList>
            <person name="Akdeniz Z."/>
        </authorList>
    </citation>
    <scope>NUCLEOTIDE SEQUENCE [LARGE SCALE GENOMIC DNA]</scope>
</reference>
<dbReference type="Proteomes" id="UP001642409">
    <property type="component" value="Unassembled WGS sequence"/>
</dbReference>
<evidence type="ECO:0000313" key="3">
    <source>
        <dbReference type="Proteomes" id="UP001642409"/>
    </source>
</evidence>
<keyword evidence="3" id="KW-1185">Reference proteome</keyword>
<accession>A0AA86Q9P6</accession>